<reference evidence="3 4" key="1">
    <citation type="submission" date="2024-01" db="EMBL/GenBank/DDBJ databases">
        <title>The complete chloroplast genome sequence of Lithospermum erythrorhizon: insights into the phylogenetic relationship among Boraginaceae species and the maternal lineages of purple gromwells.</title>
        <authorList>
            <person name="Okada T."/>
            <person name="Watanabe K."/>
        </authorList>
    </citation>
    <scope>NUCLEOTIDE SEQUENCE [LARGE SCALE GENOMIC DNA]</scope>
</reference>
<evidence type="ECO:0000259" key="2">
    <source>
        <dbReference type="Pfam" id="PF03168"/>
    </source>
</evidence>
<organism evidence="3 4">
    <name type="scientific">Lithospermum erythrorhizon</name>
    <name type="common">Purple gromwell</name>
    <name type="synonym">Lithospermum officinale var. erythrorhizon</name>
    <dbReference type="NCBI Taxonomy" id="34254"/>
    <lineage>
        <taxon>Eukaryota</taxon>
        <taxon>Viridiplantae</taxon>
        <taxon>Streptophyta</taxon>
        <taxon>Embryophyta</taxon>
        <taxon>Tracheophyta</taxon>
        <taxon>Spermatophyta</taxon>
        <taxon>Magnoliopsida</taxon>
        <taxon>eudicotyledons</taxon>
        <taxon>Gunneridae</taxon>
        <taxon>Pentapetalae</taxon>
        <taxon>asterids</taxon>
        <taxon>lamiids</taxon>
        <taxon>Boraginales</taxon>
        <taxon>Boraginaceae</taxon>
        <taxon>Boraginoideae</taxon>
        <taxon>Lithospermeae</taxon>
        <taxon>Lithospermum</taxon>
    </lineage>
</organism>
<dbReference type="Gene3D" id="2.60.40.1820">
    <property type="match status" value="1"/>
</dbReference>
<dbReference type="InterPro" id="IPR004864">
    <property type="entry name" value="LEA_2"/>
</dbReference>
<dbReference type="SUPFAM" id="SSF117070">
    <property type="entry name" value="LEA14-like"/>
    <property type="match status" value="1"/>
</dbReference>
<keyword evidence="1" id="KW-0812">Transmembrane</keyword>
<evidence type="ECO:0000313" key="4">
    <source>
        <dbReference type="Proteomes" id="UP001454036"/>
    </source>
</evidence>
<dbReference type="Proteomes" id="UP001454036">
    <property type="component" value="Unassembled WGS sequence"/>
</dbReference>
<keyword evidence="4" id="KW-1185">Reference proteome</keyword>
<dbReference type="InterPro" id="IPR055301">
    <property type="entry name" value="Lea14-like_2"/>
</dbReference>
<sequence>MSKKYETNQKTKCLACFACLAILHIAIILVFALVFMRSSTPKIELSDISIDNNVTSSSMAVKSSSLDMILLTKLSIKNPNFGSFKYEDSRLEILYRGMVIGDVVIPKGRVRARKTKHVDLVVEINDDRLSPQDPGLSKDIHHHSKVVKFHGYAKLSGKVYLMMALKRKKSCEMNCSWEMNLSRDSIQNLSC</sequence>
<gene>
    <name evidence="3" type="ORF">LIER_07684</name>
</gene>
<protein>
    <recommendedName>
        <fullName evidence="2">Late embryogenesis abundant protein LEA-2 subgroup domain-containing protein</fullName>
    </recommendedName>
</protein>
<comment type="caution">
    <text evidence="3">The sequence shown here is derived from an EMBL/GenBank/DDBJ whole genome shotgun (WGS) entry which is preliminary data.</text>
</comment>
<keyword evidence="1" id="KW-0472">Membrane</keyword>
<name>A0AAV3PA79_LITER</name>
<accession>A0AAV3PA79</accession>
<evidence type="ECO:0000256" key="1">
    <source>
        <dbReference type="SAM" id="Phobius"/>
    </source>
</evidence>
<proteinExistence type="predicted"/>
<keyword evidence="1" id="KW-1133">Transmembrane helix</keyword>
<dbReference type="EMBL" id="BAABME010001194">
    <property type="protein sequence ID" value="GAA0148163.1"/>
    <property type="molecule type" value="Genomic_DNA"/>
</dbReference>
<feature type="transmembrane region" description="Helical" evidence="1">
    <location>
        <begin position="12"/>
        <end position="36"/>
    </location>
</feature>
<dbReference type="PANTHER" id="PTHR31852">
    <property type="entry name" value="LATE EMBRYOGENESIS ABUNDANT (LEA) HYDROXYPROLINE-RICH GLYCOPROTEIN FAMILY"/>
    <property type="match status" value="1"/>
</dbReference>
<dbReference type="Pfam" id="PF03168">
    <property type="entry name" value="LEA_2"/>
    <property type="match status" value="1"/>
</dbReference>
<feature type="domain" description="Late embryogenesis abundant protein LEA-2 subgroup" evidence="2">
    <location>
        <begin position="73"/>
        <end position="175"/>
    </location>
</feature>
<evidence type="ECO:0000313" key="3">
    <source>
        <dbReference type="EMBL" id="GAA0148163.1"/>
    </source>
</evidence>
<dbReference type="AlphaFoldDB" id="A0AAV3PA79"/>